<keyword evidence="12" id="KW-1185">Reference proteome</keyword>
<keyword evidence="10" id="KW-0915">Sodium</keyword>
<evidence type="ECO:0000256" key="7">
    <source>
        <dbReference type="ARBA" id="ARBA00035120"/>
    </source>
</evidence>
<feature type="transmembrane region" description="Helical" evidence="10">
    <location>
        <begin position="45"/>
        <end position="64"/>
    </location>
</feature>
<evidence type="ECO:0000256" key="4">
    <source>
        <dbReference type="ARBA" id="ARBA00022989"/>
    </source>
</evidence>
<keyword evidence="10" id="KW-0813">Transport</keyword>
<evidence type="ECO:0000313" key="12">
    <source>
        <dbReference type="Proteomes" id="UP001596504"/>
    </source>
</evidence>
<evidence type="ECO:0000256" key="2">
    <source>
        <dbReference type="ARBA" id="ARBA00022475"/>
    </source>
</evidence>
<dbReference type="Pfam" id="PF02537">
    <property type="entry name" value="CRCB"/>
    <property type="match status" value="1"/>
</dbReference>
<comment type="similarity">
    <text evidence="7 10">Belongs to the fluoride channel Fluc/FEX (TC 1.A.43) family.</text>
</comment>
<comment type="function">
    <text evidence="9 10">Fluoride-specific ion channel. Important for reducing fluoride concentration in the cell, thus reducing its toxicity.</text>
</comment>
<proteinExistence type="inferred from homology"/>
<evidence type="ECO:0000256" key="8">
    <source>
        <dbReference type="ARBA" id="ARBA00035585"/>
    </source>
</evidence>
<organism evidence="11 12">
    <name type="scientific">Saccharopolyspora griseoalba</name>
    <dbReference type="NCBI Taxonomy" id="1431848"/>
    <lineage>
        <taxon>Bacteria</taxon>
        <taxon>Bacillati</taxon>
        <taxon>Actinomycetota</taxon>
        <taxon>Actinomycetes</taxon>
        <taxon>Pseudonocardiales</taxon>
        <taxon>Pseudonocardiaceae</taxon>
        <taxon>Saccharopolyspora</taxon>
    </lineage>
</organism>
<feature type="binding site" evidence="10">
    <location>
        <position position="87"/>
    </location>
    <ligand>
        <name>Na(+)</name>
        <dbReference type="ChEBI" id="CHEBI:29101"/>
        <note>structural</note>
    </ligand>
</feature>
<comment type="caution">
    <text evidence="11">The sequence shown here is derived from an EMBL/GenBank/DDBJ whole genome shotgun (WGS) entry which is preliminary data.</text>
</comment>
<dbReference type="EMBL" id="JBHTCJ010000006">
    <property type="protein sequence ID" value="MFC7342636.1"/>
    <property type="molecule type" value="Genomic_DNA"/>
</dbReference>
<evidence type="ECO:0000256" key="1">
    <source>
        <dbReference type="ARBA" id="ARBA00004651"/>
    </source>
</evidence>
<keyword evidence="4 10" id="KW-1133">Transmembrane helix</keyword>
<keyword evidence="10" id="KW-0479">Metal-binding</keyword>
<comment type="subcellular location">
    <subcellularLocation>
        <location evidence="1 10">Cell membrane</location>
        <topology evidence="1 10">Multi-pass membrane protein</topology>
    </subcellularLocation>
</comment>
<feature type="transmembrane region" description="Helical" evidence="10">
    <location>
        <begin position="109"/>
        <end position="135"/>
    </location>
</feature>
<protein>
    <recommendedName>
        <fullName evidence="10">Fluoride-specific ion channel FluC</fullName>
    </recommendedName>
</protein>
<gene>
    <name evidence="10" type="primary">fluC</name>
    <name evidence="10" type="synonym">crcB</name>
    <name evidence="11" type="ORF">ACFQRI_14630</name>
</gene>
<keyword evidence="3 10" id="KW-0812">Transmembrane</keyword>
<dbReference type="PANTHER" id="PTHR28259">
    <property type="entry name" value="FLUORIDE EXPORT PROTEIN 1-RELATED"/>
    <property type="match status" value="1"/>
</dbReference>
<dbReference type="InterPro" id="IPR003691">
    <property type="entry name" value="FluC"/>
</dbReference>
<comment type="catalytic activity">
    <reaction evidence="8">
        <text>fluoride(in) = fluoride(out)</text>
        <dbReference type="Rhea" id="RHEA:76159"/>
        <dbReference type="ChEBI" id="CHEBI:17051"/>
    </reaction>
    <physiologicalReaction direction="left-to-right" evidence="8">
        <dbReference type="Rhea" id="RHEA:76160"/>
    </physiologicalReaction>
</comment>
<evidence type="ECO:0000256" key="3">
    <source>
        <dbReference type="ARBA" id="ARBA00022692"/>
    </source>
</evidence>
<sequence>MAFPSELRAPRRPASGAPLDVLGAVAVGGALGSLARYGAALAWPGPAATLLVNVLGCLAIGVLMHTITEVVTPHRLLRPFLGVGLLGGFTTLSTYVTDALGLALRAHPALALAYLVGTVLSCLLAVLAGLVLTRLATRGLRGARR</sequence>
<dbReference type="HAMAP" id="MF_00454">
    <property type="entry name" value="FluC"/>
    <property type="match status" value="1"/>
</dbReference>
<keyword evidence="2 10" id="KW-1003">Cell membrane</keyword>
<dbReference type="PANTHER" id="PTHR28259:SF1">
    <property type="entry name" value="FLUORIDE EXPORT PROTEIN 1-RELATED"/>
    <property type="match status" value="1"/>
</dbReference>
<evidence type="ECO:0000256" key="10">
    <source>
        <dbReference type="HAMAP-Rule" id="MF_00454"/>
    </source>
</evidence>
<feature type="transmembrane region" description="Helical" evidence="10">
    <location>
        <begin position="76"/>
        <end position="97"/>
    </location>
</feature>
<name>A0ABW2LPX8_9PSEU</name>
<evidence type="ECO:0000256" key="6">
    <source>
        <dbReference type="ARBA" id="ARBA00023303"/>
    </source>
</evidence>
<reference evidence="12" key="1">
    <citation type="journal article" date="2019" name="Int. J. Syst. Evol. Microbiol.">
        <title>The Global Catalogue of Microorganisms (GCM) 10K type strain sequencing project: providing services to taxonomists for standard genome sequencing and annotation.</title>
        <authorList>
            <consortium name="The Broad Institute Genomics Platform"/>
            <consortium name="The Broad Institute Genome Sequencing Center for Infectious Disease"/>
            <person name="Wu L."/>
            <person name="Ma J."/>
        </authorList>
    </citation>
    <scope>NUCLEOTIDE SEQUENCE [LARGE SCALE GENOMIC DNA]</scope>
    <source>
        <strain evidence="12">WLHS5</strain>
    </source>
</reference>
<comment type="activity regulation">
    <text evidence="10">Na(+) is not transported, but it plays an essential structural role and its presence is essential for fluoride channel function.</text>
</comment>
<keyword evidence="6 10" id="KW-0407">Ion channel</keyword>
<evidence type="ECO:0000313" key="11">
    <source>
        <dbReference type="EMBL" id="MFC7342636.1"/>
    </source>
</evidence>
<evidence type="ECO:0000256" key="9">
    <source>
        <dbReference type="ARBA" id="ARBA00049940"/>
    </source>
</evidence>
<feature type="binding site" evidence="10">
    <location>
        <position position="90"/>
    </location>
    <ligand>
        <name>Na(+)</name>
        <dbReference type="ChEBI" id="CHEBI:29101"/>
        <note>structural</note>
    </ligand>
</feature>
<keyword evidence="5 10" id="KW-0472">Membrane</keyword>
<accession>A0ABW2LPX8</accession>
<evidence type="ECO:0000256" key="5">
    <source>
        <dbReference type="ARBA" id="ARBA00023136"/>
    </source>
</evidence>
<dbReference type="Proteomes" id="UP001596504">
    <property type="component" value="Unassembled WGS sequence"/>
</dbReference>
<keyword evidence="10" id="KW-0406">Ion transport</keyword>
<dbReference type="RefSeq" id="WP_380668695.1">
    <property type="nucleotide sequence ID" value="NZ_JBHTCJ010000006.1"/>
</dbReference>